<feature type="transmembrane region" description="Helical" evidence="5">
    <location>
        <begin position="203"/>
        <end position="222"/>
    </location>
</feature>
<name>A0A381W7N2_9ZZZZ</name>
<evidence type="ECO:0000256" key="3">
    <source>
        <dbReference type="ARBA" id="ARBA00022989"/>
    </source>
</evidence>
<feature type="transmembrane region" description="Helical" evidence="5">
    <location>
        <begin position="160"/>
        <end position="182"/>
    </location>
</feature>
<comment type="subcellular location">
    <subcellularLocation>
        <location evidence="1">Membrane</location>
        <topology evidence="1">Multi-pass membrane protein</topology>
    </subcellularLocation>
</comment>
<protein>
    <recommendedName>
        <fullName evidence="6">ABC transmembrane type-1 domain-containing protein</fullName>
    </recommendedName>
</protein>
<keyword evidence="3 5" id="KW-1133">Transmembrane helix</keyword>
<evidence type="ECO:0000259" key="6">
    <source>
        <dbReference type="PROSITE" id="PS50928"/>
    </source>
</evidence>
<dbReference type="PANTHER" id="PTHR43839:SF3">
    <property type="entry name" value="OLIGOPEPTIDE ABC TRANSPORTER, PERMEASE PROTEIN"/>
    <property type="match status" value="1"/>
</dbReference>
<dbReference type="Pfam" id="PF00528">
    <property type="entry name" value="BPD_transp_1"/>
    <property type="match status" value="1"/>
</dbReference>
<dbReference type="PANTHER" id="PTHR43839">
    <property type="entry name" value="OPPC IN A BINDING PROTEIN-DEPENDENT TRANSPORT SYSTEM"/>
    <property type="match status" value="1"/>
</dbReference>
<dbReference type="GO" id="GO:0055085">
    <property type="term" value="P:transmembrane transport"/>
    <property type="evidence" value="ECO:0007669"/>
    <property type="project" value="InterPro"/>
</dbReference>
<evidence type="ECO:0000256" key="5">
    <source>
        <dbReference type="SAM" id="Phobius"/>
    </source>
</evidence>
<feature type="domain" description="ABC transmembrane type-1" evidence="6">
    <location>
        <begin position="154"/>
        <end position="356"/>
    </location>
</feature>
<keyword evidence="4 5" id="KW-0472">Membrane</keyword>
<dbReference type="CDD" id="cd06261">
    <property type="entry name" value="TM_PBP2"/>
    <property type="match status" value="1"/>
</dbReference>
<dbReference type="GO" id="GO:0016020">
    <property type="term" value="C:membrane"/>
    <property type="evidence" value="ECO:0007669"/>
    <property type="project" value="UniProtKB-SubCell"/>
</dbReference>
<dbReference type="InterPro" id="IPR000515">
    <property type="entry name" value="MetI-like"/>
</dbReference>
<evidence type="ECO:0000256" key="1">
    <source>
        <dbReference type="ARBA" id="ARBA00004141"/>
    </source>
</evidence>
<reference evidence="7" key="1">
    <citation type="submission" date="2018-05" db="EMBL/GenBank/DDBJ databases">
        <authorList>
            <person name="Lanie J.A."/>
            <person name="Ng W.-L."/>
            <person name="Kazmierczak K.M."/>
            <person name="Andrzejewski T.M."/>
            <person name="Davidsen T.M."/>
            <person name="Wayne K.J."/>
            <person name="Tettelin H."/>
            <person name="Glass J.I."/>
            <person name="Rusch D."/>
            <person name="Podicherti R."/>
            <person name="Tsui H.-C.T."/>
            <person name="Winkler M.E."/>
        </authorList>
    </citation>
    <scope>NUCLEOTIDE SEQUENCE</scope>
</reference>
<dbReference type="Gene3D" id="1.10.3720.10">
    <property type="entry name" value="MetI-like"/>
    <property type="match status" value="1"/>
</dbReference>
<evidence type="ECO:0000313" key="7">
    <source>
        <dbReference type="EMBL" id="SVA48472.1"/>
    </source>
</evidence>
<dbReference type="PROSITE" id="PS50928">
    <property type="entry name" value="ABC_TM1"/>
    <property type="match status" value="1"/>
</dbReference>
<feature type="transmembrane region" description="Helical" evidence="5">
    <location>
        <begin position="228"/>
        <end position="246"/>
    </location>
</feature>
<organism evidence="7">
    <name type="scientific">marine metagenome</name>
    <dbReference type="NCBI Taxonomy" id="408172"/>
    <lineage>
        <taxon>unclassified sequences</taxon>
        <taxon>metagenomes</taxon>
        <taxon>ecological metagenomes</taxon>
    </lineage>
</organism>
<gene>
    <name evidence="7" type="ORF">METZ01_LOCUS101326</name>
</gene>
<dbReference type="InterPro" id="IPR035906">
    <property type="entry name" value="MetI-like_sf"/>
</dbReference>
<dbReference type="EMBL" id="UINC01010941">
    <property type="protein sequence ID" value="SVA48472.1"/>
    <property type="molecule type" value="Genomic_DNA"/>
</dbReference>
<dbReference type="AlphaFoldDB" id="A0A381W7N2"/>
<dbReference type="SUPFAM" id="SSF161098">
    <property type="entry name" value="MetI-like"/>
    <property type="match status" value="1"/>
</dbReference>
<feature type="transmembrane region" description="Helical" evidence="5">
    <location>
        <begin position="334"/>
        <end position="359"/>
    </location>
</feature>
<evidence type="ECO:0000256" key="2">
    <source>
        <dbReference type="ARBA" id="ARBA00022692"/>
    </source>
</evidence>
<proteinExistence type="predicted"/>
<keyword evidence="2 5" id="KW-0812">Transmembrane</keyword>
<accession>A0A381W7N2</accession>
<evidence type="ECO:0000256" key="4">
    <source>
        <dbReference type="ARBA" id="ARBA00023136"/>
    </source>
</evidence>
<sequence length="364" mass="41732">MFVFISINYISNHLFSNIDSDERIEYCQRIKMDKVKFIHDDATCNNPNNSNVCQYSCPGWHSYKKYNRSDDEMEYYISRTDFTSSSKNIIIVPAHASVTDLQNMVGSLPISTDSLLDCNLHPLPPLTKTNDNSTLLLGTDIEGRDIFRLLSSSIFHSLQFAFLTLIAFFISGISSGILLGYYSNQYFVISSIANYINKSLESVPLLLWILISLYALKLFLPPELQHDFAWPILFIILGQVSSPALSKMIRLKFIKLADDEFVVALKMLGLSNSKIIFNHIIPYYCLPIIFSQCAYIFAQALFLDITLTYLNVFFNEQSIGYRFLEAKNTISDYGYGYFIITSIIIFFIIAFMFSLIRLIDSYNE</sequence>